<sequence>MKNNLDFSISRENLFIPGLGNFYEKFAMPTGWLLLRLMLGSWMLIEGWPKLMSPMSQVGFVEMIGFHPGWLFSPLLAVMQVVGGISLILGLYTRPFALASTVMLLVTVYYHLQFPYDAAPLLTQAGIDALKANPEMTTPSGAKRLADGGLFFVDLLQHKAIQLSSLWAAGNLFFAAFGGGVFSLDRKLRKTF</sequence>
<feature type="transmembrane region" description="Helical" evidence="7">
    <location>
        <begin position="165"/>
        <end position="184"/>
    </location>
</feature>
<evidence type="ECO:0000256" key="2">
    <source>
        <dbReference type="ARBA" id="ARBA00006679"/>
    </source>
</evidence>
<evidence type="ECO:0000256" key="1">
    <source>
        <dbReference type="ARBA" id="ARBA00004651"/>
    </source>
</evidence>
<dbReference type="RefSeq" id="WP_005797708.1">
    <property type="nucleotide sequence ID" value="NZ_ACQT01000111.1"/>
</dbReference>
<dbReference type="PATRIC" id="fig|573060.9.peg.2251"/>
<dbReference type="EMBL" id="ACQT01000111">
    <property type="protein sequence ID" value="EER59612.1"/>
    <property type="molecule type" value="Genomic_DNA"/>
</dbReference>
<dbReference type="PANTHER" id="PTHR33452">
    <property type="entry name" value="OXIDOREDUCTASE CATD-RELATED"/>
    <property type="match status" value="1"/>
</dbReference>
<comment type="similarity">
    <text evidence="2">Belongs to the DoxX family.</text>
</comment>
<feature type="transmembrane region" description="Helical" evidence="7">
    <location>
        <begin position="26"/>
        <end position="45"/>
    </location>
</feature>
<evidence type="ECO:0000256" key="5">
    <source>
        <dbReference type="ARBA" id="ARBA00022989"/>
    </source>
</evidence>
<dbReference type="PANTHER" id="PTHR33452:SF1">
    <property type="entry name" value="INNER MEMBRANE PROTEIN YPHA-RELATED"/>
    <property type="match status" value="1"/>
</dbReference>
<feature type="transmembrane region" description="Helical" evidence="7">
    <location>
        <begin position="96"/>
        <end position="112"/>
    </location>
</feature>
<dbReference type="InterPro" id="IPR051907">
    <property type="entry name" value="DoxX-like_oxidoreductase"/>
</dbReference>
<keyword evidence="4 7" id="KW-0812">Transmembrane</keyword>
<keyword evidence="6 7" id="KW-0472">Membrane</keyword>
<dbReference type="InterPro" id="IPR032808">
    <property type="entry name" value="DoxX"/>
</dbReference>
<reference evidence="8 9" key="1">
    <citation type="submission" date="2009-05" db="EMBL/GenBank/DDBJ databases">
        <title>The draft genome of Acidovorax delafieldii 2AN.</title>
        <authorList>
            <consortium name="US DOE Joint Genome Institute (JGI-PGF)"/>
            <person name="Lucas S."/>
            <person name="Copeland A."/>
            <person name="Lapidus A."/>
            <person name="Glavina del Rio T."/>
            <person name="Tice H."/>
            <person name="Bruce D."/>
            <person name="Goodwin L."/>
            <person name="Pitluck S."/>
            <person name="Larimer F."/>
            <person name="Land M.L."/>
            <person name="Hauser L."/>
            <person name="Shelobolina E.S."/>
            <person name="Picardal F."/>
            <person name="Roden E."/>
            <person name="Emerson D."/>
        </authorList>
    </citation>
    <scope>NUCLEOTIDE SEQUENCE [LARGE SCALE GENOMIC DNA]</scope>
    <source>
        <strain evidence="8 9">2AN</strain>
    </source>
</reference>
<evidence type="ECO:0000256" key="4">
    <source>
        <dbReference type="ARBA" id="ARBA00022692"/>
    </source>
</evidence>
<name>C5T7D7_ACIDE</name>
<evidence type="ECO:0000256" key="3">
    <source>
        <dbReference type="ARBA" id="ARBA00022475"/>
    </source>
</evidence>
<evidence type="ECO:0000313" key="8">
    <source>
        <dbReference type="EMBL" id="EER59612.1"/>
    </source>
</evidence>
<dbReference type="GO" id="GO:0005886">
    <property type="term" value="C:plasma membrane"/>
    <property type="evidence" value="ECO:0007669"/>
    <property type="project" value="UniProtKB-SubCell"/>
</dbReference>
<evidence type="ECO:0000256" key="7">
    <source>
        <dbReference type="SAM" id="Phobius"/>
    </source>
</evidence>
<keyword evidence="3" id="KW-1003">Cell membrane</keyword>
<keyword evidence="9" id="KW-1185">Reference proteome</keyword>
<evidence type="ECO:0000256" key="6">
    <source>
        <dbReference type="ARBA" id="ARBA00023136"/>
    </source>
</evidence>
<keyword evidence="5 7" id="KW-1133">Transmembrane helix</keyword>
<feature type="transmembrane region" description="Helical" evidence="7">
    <location>
        <begin position="70"/>
        <end position="89"/>
    </location>
</feature>
<evidence type="ECO:0000313" key="9">
    <source>
        <dbReference type="Proteomes" id="UP000003856"/>
    </source>
</evidence>
<protein>
    <submittedName>
        <fullName evidence="8">DoxX family protein</fullName>
    </submittedName>
</protein>
<dbReference type="Proteomes" id="UP000003856">
    <property type="component" value="Unassembled WGS sequence"/>
</dbReference>
<dbReference type="Pfam" id="PF07681">
    <property type="entry name" value="DoxX"/>
    <property type="match status" value="1"/>
</dbReference>
<accession>C5T7D7</accession>
<dbReference type="AlphaFoldDB" id="C5T7D7"/>
<organism evidence="8 9">
    <name type="scientific">Acidovorax delafieldii 2AN</name>
    <dbReference type="NCBI Taxonomy" id="573060"/>
    <lineage>
        <taxon>Bacteria</taxon>
        <taxon>Pseudomonadati</taxon>
        <taxon>Pseudomonadota</taxon>
        <taxon>Betaproteobacteria</taxon>
        <taxon>Burkholderiales</taxon>
        <taxon>Comamonadaceae</taxon>
        <taxon>Acidovorax</taxon>
    </lineage>
</organism>
<dbReference type="OrthoDB" id="5398343at2"/>
<gene>
    <name evidence="8" type="ORF">AcdelDRAFT_2817</name>
</gene>
<comment type="caution">
    <text evidence="8">The sequence shown here is derived from an EMBL/GenBank/DDBJ whole genome shotgun (WGS) entry which is preliminary data.</text>
</comment>
<comment type="subcellular location">
    <subcellularLocation>
        <location evidence="1">Cell membrane</location>
        <topology evidence="1">Multi-pass membrane protein</topology>
    </subcellularLocation>
</comment>
<proteinExistence type="inferred from homology"/>